<name>A0AA39CAA3_9HYME</name>
<evidence type="ECO:0000313" key="3">
    <source>
        <dbReference type="Proteomes" id="UP001168990"/>
    </source>
</evidence>
<gene>
    <name evidence="2" type="ORF">PV328_007882</name>
</gene>
<accession>A0AA39CAA3</accession>
<proteinExistence type="predicted"/>
<dbReference type="Proteomes" id="UP001168990">
    <property type="component" value="Unassembled WGS sequence"/>
</dbReference>
<keyword evidence="3" id="KW-1185">Reference proteome</keyword>
<dbReference type="InterPro" id="IPR006616">
    <property type="entry name" value="DM9_repeat"/>
</dbReference>
<organism evidence="2 3">
    <name type="scientific">Microctonus aethiopoides</name>
    <dbReference type="NCBI Taxonomy" id="144406"/>
    <lineage>
        <taxon>Eukaryota</taxon>
        <taxon>Metazoa</taxon>
        <taxon>Ecdysozoa</taxon>
        <taxon>Arthropoda</taxon>
        <taxon>Hexapoda</taxon>
        <taxon>Insecta</taxon>
        <taxon>Pterygota</taxon>
        <taxon>Neoptera</taxon>
        <taxon>Endopterygota</taxon>
        <taxon>Hymenoptera</taxon>
        <taxon>Apocrita</taxon>
        <taxon>Ichneumonoidea</taxon>
        <taxon>Braconidae</taxon>
        <taxon>Euphorinae</taxon>
        <taxon>Microctonus</taxon>
    </lineage>
</organism>
<evidence type="ECO:0000313" key="2">
    <source>
        <dbReference type="EMBL" id="KAK0160474.1"/>
    </source>
</evidence>
<reference evidence="2" key="2">
    <citation type="submission" date="2023-03" db="EMBL/GenBank/DDBJ databases">
        <authorList>
            <person name="Inwood S.N."/>
            <person name="Skelly J.G."/>
            <person name="Guhlin J."/>
            <person name="Harrop T.W.R."/>
            <person name="Goldson S.G."/>
            <person name="Dearden P.K."/>
        </authorList>
    </citation>
    <scope>NUCLEOTIDE SEQUENCE</scope>
    <source>
        <strain evidence="2">Irish</strain>
        <tissue evidence="2">Whole body</tissue>
    </source>
</reference>
<comment type="caution">
    <text evidence="2">The sequence shown here is derived from an EMBL/GenBank/DDBJ whole genome shotgun (WGS) entry which is preliminary data.</text>
</comment>
<feature type="chain" id="PRO_5041281014" evidence="1">
    <location>
        <begin position="21"/>
        <end position="214"/>
    </location>
</feature>
<sequence length="214" mass="24961">MKAVYIHMIVLVCVTQISMGCFSRCTPSPEDCSFFMNKCGYKEKYQENDDHTFSCRCSPNAYREITTDKCELKYQWLKFEPEWFNDTRLVVFKHMPGYSYAIARFINSKGEKIPRSGEINLDEKVIWPFGERYQNLITEVLLIESGSYAWIPSSNGTIEDNAIEGGNIGDATIYVCRHSMDGRNIGWMLPSSRSCYMLVYERNFENYFLLIHEM</sequence>
<dbReference type="AlphaFoldDB" id="A0AA39CAA3"/>
<evidence type="ECO:0000256" key="1">
    <source>
        <dbReference type="SAM" id="SignalP"/>
    </source>
</evidence>
<protein>
    <submittedName>
        <fullName evidence="2">Uncharacterized protein</fullName>
    </submittedName>
</protein>
<keyword evidence="1" id="KW-0732">Signal</keyword>
<dbReference type="Pfam" id="PF11901">
    <property type="entry name" value="DM9"/>
    <property type="match status" value="1"/>
</dbReference>
<dbReference type="SMART" id="SM00696">
    <property type="entry name" value="DM9"/>
    <property type="match status" value="1"/>
</dbReference>
<dbReference type="EMBL" id="JAQQBS010001423">
    <property type="protein sequence ID" value="KAK0160474.1"/>
    <property type="molecule type" value="Genomic_DNA"/>
</dbReference>
<dbReference type="PROSITE" id="PS51257">
    <property type="entry name" value="PROKAR_LIPOPROTEIN"/>
    <property type="match status" value="1"/>
</dbReference>
<reference evidence="2" key="1">
    <citation type="journal article" date="2023" name="bioRxiv">
        <title>Scaffold-level genome assemblies of two parasitoid biocontrol wasps reveal the parthenogenesis mechanism and an associated novel virus.</title>
        <authorList>
            <person name="Inwood S."/>
            <person name="Skelly J."/>
            <person name="Guhlin J."/>
            <person name="Harrop T."/>
            <person name="Goldson S."/>
            <person name="Dearden P."/>
        </authorList>
    </citation>
    <scope>NUCLEOTIDE SEQUENCE</scope>
    <source>
        <strain evidence="2">Irish</strain>
        <tissue evidence="2">Whole body</tissue>
    </source>
</reference>
<feature type="signal peptide" evidence="1">
    <location>
        <begin position="1"/>
        <end position="20"/>
    </location>
</feature>